<name>A0A9D3Y8N3_DREPO</name>
<gene>
    <name evidence="1" type="ORF">DPMN_083326</name>
</gene>
<comment type="caution">
    <text evidence="1">The sequence shown here is derived from an EMBL/GenBank/DDBJ whole genome shotgun (WGS) entry which is preliminary data.</text>
</comment>
<organism evidence="1 2">
    <name type="scientific">Dreissena polymorpha</name>
    <name type="common">Zebra mussel</name>
    <name type="synonym">Mytilus polymorpha</name>
    <dbReference type="NCBI Taxonomy" id="45954"/>
    <lineage>
        <taxon>Eukaryota</taxon>
        <taxon>Metazoa</taxon>
        <taxon>Spiralia</taxon>
        <taxon>Lophotrochozoa</taxon>
        <taxon>Mollusca</taxon>
        <taxon>Bivalvia</taxon>
        <taxon>Autobranchia</taxon>
        <taxon>Heteroconchia</taxon>
        <taxon>Euheterodonta</taxon>
        <taxon>Imparidentia</taxon>
        <taxon>Neoheterodontei</taxon>
        <taxon>Myida</taxon>
        <taxon>Dreissenoidea</taxon>
        <taxon>Dreissenidae</taxon>
        <taxon>Dreissena</taxon>
    </lineage>
</organism>
<dbReference type="Proteomes" id="UP000828390">
    <property type="component" value="Unassembled WGS sequence"/>
</dbReference>
<keyword evidence="2" id="KW-1185">Reference proteome</keyword>
<sequence length="63" mass="7133">MVSECGHIKRSADSHRECRMLAQSGHIKRSADSHRECFFSHNVDTSNPQLTHIDDVVCSHNVD</sequence>
<accession>A0A9D3Y8N3</accession>
<protein>
    <submittedName>
        <fullName evidence="1">Uncharacterized protein</fullName>
    </submittedName>
</protein>
<reference evidence="1" key="2">
    <citation type="submission" date="2020-11" db="EMBL/GenBank/DDBJ databases">
        <authorList>
            <person name="McCartney M.A."/>
            <person name="Auch B."/>
            <person name="Kono T."/>
            <person name="Mallez S."/>
            <person name="Becker A."/>
            <person name="Gohl D.M."/>
            <person name="Silverstein K.A.T."/>
            <person name="Koren S."/>
            <person name="Bechman K.B."/>
            <person name="Herman A."/>
            <person name="Abrahante J.E."/>
            <person name="Garbe J."/>
        </authorList>
    </citation>
    <scope>NUCLEOTIDE SEQUENCE</scope>
    <source>
        <strain evidence="1">Duluth1</strain>
        <tissue evidence="1">Whole animal</tissue>
    </source>
</reference>
<reference evidence="1" key="1">
    <citation type="journal article" date="2019" name="bioRxiv">
        <title>The Genome of the Zebra Mussel, Dreissena polymorpha: A Resource for Invasive Species Research.</title>
        <authorList>
            <person name="McCartney M.A."/>
            <person name="Auch B."/>
            <person name="Kono T."/>
            <person name="Mallez S."/>
            <person name="Zhang Y."/>
            <person name="Obille A."/>
            <person name="Becker A."/>
            <person name="Abrahante J.E."/>
            <person name="Garbe J."/>
            <person name="Badalamenti J.P."/>
            <person name="Herman A."/>
            <person name="Mangelson H."/>
            <person name="Liachko I."/>
            <person name="Sullivan S."/>
            <person name="Sone E.D."/>
            <person name="Koren S."/>
            <person name="Silverstein K.A.T."/>
            <person name="Beckman K.B."/>
            <person name="Gohl D.M."/>
        </authorList>
    </citation>
    <scope>NUCLEOTIDE SEQUENCE</scope>
    <source>
        <strain evidence="1">Duluth1</strain>
        <tissue evidence="1">Whole animal</tissue>
    </source>
</reference>
<dbReference type="AlphaFoldDB" id="A0A9D3Y8N3"/>
<evidence type="ECO:0000313" key="2">
    <source>
        <dbReference type="Proteomes" id="UP000828390"/>
    </source>
</evidence>
<proteinExistence type="predicted"/>
<evidence type="ECO:0000313" key="1">
    <source>
        <dbReference type="EMBL" id="KAH3695868.1"/>
    </source>
</evidence>
<dbReference type="EMBL" id="JAIWYP010000016">
    <property type="protein sequence ID" value="KAH3695868.1"/>
    <property type="molecule type" value="Genomic_DNA"/>
</dbReference>